<accession>A0AAV2DHD6</accession>
<dbReference type="EMBL" id="OZ034815">
    <property type="protein sequence ID" value="CAL1372900.1"/>
    <property type="molecule type" value="Genomic_DNA"/>
</dbReference>
<feature type="domain" description="RNase H type-1" evidence="1">
    <location>
        <begin position="32"/>
        <end position="126"/>
    </location>
</feature>
<dbReference type="InterPro" id="IPR053151">
    <property type="entry name" value="RNase_H-like"/>
</dbReference>
<dbReference type="AlphaFoldDB" id="A0AAV2DHD6"/>
<dbReference type="CDD" id="cd06222">
    <property type="entry name" value="RNase_H_like"/>
    <property type="match status" value="1"/>
</dbReference>
<keyword evidence="3" id="KW-1185">Reference proteome</keyword>
<dbReference type="Pfam" id="PF13456">
    <property type="entry name" value="RVT_3"/>
    <property type="match status" value="1"/>
</dbReference>
<proteinExistence type="predicted"/>
<reference evidence="2 3" key="1">
    <citation type="submission" date="2024-04" db="EMBL/GenBank/DDBJ databases">
        <authorList>
            <person name="Fracassetti M."/>
        </authorList>
    </citation>
    <scope>NUCLEOTIDE SEQUENCE [LARGE SCALE GENOMIC DNA]</scope>
</reference>
<name>A0AAV2DHD6_9ROSI</name>
<evidence type="ECO:0000259" key="1">
    <source>
        <dbReference type="Pfam" id="PF13456"/>
    </source>
</evidence>
<sequence length="127" mass="14419">MNNKATHVQPHTKTSQQLVWSPPTMEWLSIHADGSVKQSDSLAAAGGLIRDWTGRCVGAFVEIWAFVLFTRVEIKAAIRGLQVAWREGFHKVLLYLDYTTAINILTSPDQRDHKYFNLVQQLRGLIQ</sequence>
<dbReference type="SUPFAM" id="SSF53098">
    <property type="entry name" value="Ribonuclease H-like"/>
    <property type="match status" value="1"/>
</dbReference>
<dbReference type="PANTHER" id="PTHR47723">
    <property type="entry name" value="OS05G0353850 PROTEIN"/>
    <property type="match status" value="1"/>
</dbReference>
<dbReference type="Proteomes" id="UP001497516">
    <property type="component" value="Chromosome 2"/>
</dbReference>
<dbReference type="Gene3D" id="3.30.420.10">
    <property type="entry name" value="Ribonuclease H-like superfamily/Ribonuclease H"/>
    <property type="match status" value="1"/>
</dbReference>
<dbReference type="PANTHER" id="PTHR47723:SF19">
    <property type="entry name" value="POLYNUCLEOTIDYL TRANSFERASE, RIBONUCLEASE H-LIKE SUPERFAMILY PROTEIN"/>
    <property type="match status" value="1"/>
</dbReference>
<dbReference type="InterPro" id="IPR036397">
    <property type="entry name" value="RNaseH_sf"/>
</dbReference>
<dbReference type="GO" id="GO:0003676">
    <property type="term" value="F:nucleic acid binding"/>
    <property type="evidence" value="ECO:0007669"/>
    <property type="project" value="InterPro"/>
</dbReference>
<dbReference type="InterPro" id="IPR002156">
    <property type="entry name" value="RNaseH_domain"/>
</dbReference>
<dbReference type="InterPro" id="IPR012337">
    <property type="entry name" value="RNaseH-like_sf"/>
</dbReference>
<evidence type="ECO:0000313" key="2">
    <source>
        <dbReference type="EMBL" id="CAL1372900.1"/>
    </source>
</evidence>
<evidence type="ECO:0000313" key="3">
    <source>
        <dbReference type="Proteomes" id="UP001497516"/>
    </source>
</evidence>
<protein>
    <recommendedName>
        <fullName evidence="1">RNase H type-1 domain-containing protein</fullName>
    </recommendedName>
</protein>
<organism evidence="2 3">
    <name type="scientific">Linum trigynum</name>
    <dbReference type="NCBI Taxonomy" id="586398"/>
    <lineage>
        <taxon>Eukaryota</taxon>
        <taxon>Viridiplantae</taxon>
        <taxon>Streptophyta</taxon>
        <taxon>Embryophyta</taxon>
        <taxon>Tracheophyta</taxon>
        <taxon>Spermatophyta</taxon>
        <taxon>Magnoliopsida</taxon>
        <taxon>eudicotyledons</taxon>
        <taxon>Gunneridae</taxon>
        <taxon>Pentapetalae</taxon>
        <taxon>rosids</taxon>
        <taxon>fabids</taxon>
        <taxon>Malpighiales</taxon>
        <taxon>Linaceae</taxon>
        <taxon>Linum</taxon>
    </lineage>
</organism>
<dbReference type="InterPro" id="IPR044730">
    <property type="entry name" value="RNase_H-like_dom_plant"/>
</dbReference>
<gene>
    <name evidence="2" type="ORF">LTRI10_LOCUS14865</name>
</gene>
<dbReference type="GO" id="GO:0004523">
    <property type="term" value="F:RNA-DNA hybrid ribonuclease activity"/>
    <property type="evidence" value="ECO:0007669"/>
    <property type="project" value="InterPro"/>
</dbReference>